<evidence type="ECO:0000313" key="2">
    <source>
        <dbReference type="EMBL" id="MCH4813870.1"/>
    </source>
</evidence>
<dbReference type="EMBL" id="JAKVTW010000026">
    <property type="protein sequence ID" value="MCH4813870.1"/>
    <property type="molecule type" value="Genomic_DNA"/>
</dbReference>
<dbReference type="Proteomes" id="UP001320609">
    <property type="component" value="Unassembled WGS sequence"/>
</dbReference>
<reference evidence="2 3" key="1">
    <citation type="submission" date="2022-03" db="EMBL/GenBank/DDBJ databases">
        <title>Genomic signatures underlying metal tolerance in selected Arctic bacterial isolates.</title>
        <authorList>
            <person name="Thomas F.A."/>
            <person name="Venkatachalam S."/>
            <person name="Krishnan K.P."/>
        </authorList>
    </citation>
    <scope>NUCLEOTIDE SEQUENCE [LARGE SCALE GENOMIC DNA]</scope>
    <source>
        <strain evidence="2 3">HM116</strain>
    </source>
</reference>
<organism evidence="2 3">
    <name type="scientific">Vreelandella neptunia</name>
    <dbReference type="NCBI Taxonomy" id="115551"/>
    <lineage>
        <taxon>Bacteria</taxon>
        <taxon>Pseudomonadati</taxon>
        <taxon>Pseudomonadota</taxon>
        <taxon>Gammaproteobacteria</taxon>
        <taxon>Oceanospirillales</taxon>
        <taxon>Halomonadaceae</taxon>
        <taxon>Vreelandella</taxon>
    </lineage>
</organism>
<gene>
    <name evidence="2" type="ORF">MLE19_21340</name>
</gene>
<name>A0ABS9SCN1_9GAMM</name>
<evidence type="ECO:0000256" key="1">
    <source>
        <dbReference type="SAM" id="MobiDB-lite"/>
    </source>
</evidence>
<keyword evidence="3" id="KW-1185">Reference proteome</keyword>
<feature type="region of interest" description="Disordered" evidence="1">
    <location>
        <begin position="199"/>
        <end position="227"/>
    </location>
</feature>
<feature type="compositionally biased region" description="Basic and acidic residues" evidence="1">
    <location>
        <begin position="216"/>
        <end position="227"/>
    </location>
</feature>
<evidence type="ECO:0000313" key="3">
    <source>
        <dbReference type="Proteomes" id="UP001320609"/>
    </source>
</evidence>
<protein>
    <submittedName>
        <fullName evidence="2">Uncharacterized protein</fullName>
    </submittedName>
</protein>
<sequence>MLRIMPREMRMMSERILSLTDLPKGFITMICDTIMYSEAMGLGGFAMLEAQIDALKPSDPARLRLDAHGQTLDAGGLHAWTVVPSALDLLGFAVSQGKTARLTIINTLGANELSVAEGLGRRHGLAVLVEATTLTAEGLDAPDDPILTRVLQEGCSIAEDQWWRIWALAQTALSPDSVVSRRHAGPVIVADDGQIIGRKDNDDDTDFSLITSFHPEPTDTSRNGAEK</sequence>
<comment type="caution">
    <text evidence="2">The sequence shown here is derived from an EMBL/GenBank/DDBJ whole genome shotgun (WGS) entry which is preliminary data.</text>
</comment>
<proteinExistence type="predicted"/>
<accession>A0ABS9SCN1</accession>